<dbReference type="InterPro" id="IPR022385">
    <property type="entry name" value="Rhs_assc_core"/>
</dbReference>
<dbReference type="PANTHER" id="PTHR32305:SF15">
    <property type="entry name" value="PROTEIN RHSA-RELATED"/>
    <property type="match status" value="1"/>
</dbReference>
<proteinExistence type="predicted"/>
<organism evidence="4 5">
    <name type="scientific">candidate division WOR-3 bacterium RBG_13_43_14</name>
    <dbReference type="NCBI Taxonomy" id="1802590"/>
    <lineage>
        <taxon>Bacteria</taxon>
        <taxon>Bacteria division WOR-3</taxon>
    </lineage>
</organism>
<evidence type="ECO:0000313" key="5">
    <source>
        <dbReference type="Proteomes" id="UP000177025"/>
    </source>
</evidence>
<reference evidence="4 5" key="1">
    <citation type="journal article" date="2016" name="Nat. Commun.">
        <title>Thousands of microbial genomes shed light on interconnected biogeochemical processes in an aquifer system.</title>
        <authorList>
            <person name="Anantharaman K."/>
            <person name="Brown C.T."/>
            <person name="Hug L.A."/>
            <person name="Sharon I."/>
            <person name="Castelle C.J."/>
            <person name="Probst A.J."/>
            <person name="Thomas B.C."/>
            <person name="Singh A."/>
            <person name="Wilkins M.J."/>
            <person name="Karaoz U."/>
            <person name="Brodie E.L."/>
            <person name="Williams K.H."/>
            <person name="Hubbard S.S."/>
            <person name="Banfield J.F."/>
        </authorList>
    </citation>
    <scope>NUCLEOTIDE SEQUENCE [LARGE SCALE GENOMIC DNA]</scope>
</reference>
<gene>
    <name evidence="4" type="ORF">A2Y85_03720</name>
</gene>
<name>A0A1F4U9I4_UNCW3</name>
<dbReference type="Pfam" id="PF25023">
    <property type="entry name" value="TEN_YD-shell"/>
    <property type="match status" value="1"/>
</dbReference>
<evidence type="ECO:0000313" key="4">
    <source>
        <dbReference type="EMBL" id="OGC41510.1"/>
    </source>
</evidence>
<dbReference type="Proteomes" id="UP000177025">
    <property type="component" value="Unassembled WGS sequence"/>
</dbReference>
<dbReference type="EMBL" id="MEUM01000104">
    <property type="protein sequence ID" value="OGC41510.1"/>
    <property type="molecule type" value="Genomic_DNA"/>
</dbReference>
<feature type="compositionally biased region" description="Low complexity" evidence="2">
    <location>
        <begin position="11"/>
        <end position="24"/>
    </location>
</feature>
<dbReference type="NCBIfam" id="TIGR03696">
    <property type="entry name" value="Rhs_assc_core"/>
    <property type="match status" value="1"/>
</dbReference>
<dbReference type="InterPro" id="IPR056823">
    <property type="entry name" value="TEN-like_YD-shell"/>
</dbReference>
<evidence type="ECO:0000259" key="3">
    <source>
        <dbReference type="Pfam" id="PF25023"/>
    </source>
</evidence>
<dbReference type="AlphaFoldDB" id="A0A1F4U9I4"/>
<accession>A0A1F4U9I4</accession>
<dbReference type="Gene3D" id="2.180.10.10">
    <property type="entry name" value="RHS repeat-associated core"/>
    <property type="match status" value="1"/>
</dbReference>
<protein>
    <recommendedName>
        <fullName evidence="3">Teneurin-like YD-shell domain-containing protein</fullName>
    </recommendedName>
</protein>
<comment type="caution">
    <text evidence="4">The sequence shown here is derived from an EMBL/GenBank/DDBJ whole genome shotgun (WGS) entry which is preliminary data.</text>
</comment>
<sequence>MGNRLRRISGTDTTNYTYNRQNNQLTGESGNSYAYDDNGNMTEIHPVAEQDYYYYWDFENCLTKIKKTGSGGNDSLRMTYCGLGKRIKKIHGTTDTTSYAYDGMYAVCEFGGHLDLKANYVYANGMLLAKYDASPADTHYYHHDGLGTTMGMTNENGGVEQSYFYDEFGNSLGSWGSVSNHYLYTGQEYDDEISGAELYNLRARYYAPEIGRFMSEDPVLRMEITIDRICIGSKHDKNIIYMRKIPQQLNHYHYCLDNPVNCKDIKGLLQDWYFACALVMGCIDTECKKLLEPDTCFTESEKRDEEKKCEEQARDWFLECVMYKTTPLPPIPYFECRAYEVLFQYE</sequence>
<evidence type="ECO:0000256" key="2">
    <source>
        <dbReference type="SAM" id="MobiDB-lite"/>
    </source>
</evidence>
<evidence type="ECO:0000256" key="1">
    <source>
        <dbReference type="ARBA" id="ARBA00022737"/>
    </source>
</evidence>
<feature type="region of interest" description="Disordered" evidence="2">
    <location>
        <begin position="1"/>
        <end position="31"/>
    </location>
</feature>
<dbReference type="PANTHER" id="PTHR32305">
    <property type="match status" value="1"/>
</dbReference>
<feature type="domain" description="Teneurin-like YD-shell" evidence="3">
    <location>
        <begin position="11"/>
        <end position="220"/>
    </location>
</feature>
<keyword evidence="1" id="KW-0677">Repeat</keyword>
<dbReference type="InterPro" id="IPR050708">
    <property type="entry name" value="T6SS_VgrG/RHS"/>
</dbReference>